<dbReference type="InterPro" id="IPR014710">
    <property type="entry name" value="RmlC-like_jellyroll"/>
</dbReference>
<dbReference type="GO" id="GO:0046872">
    <property type="term" value="F:metal ion binding"/>
    <property type="evidence" value="ECO:0007669"/>
    <property type="project" value="UniProtKB-KW"/>
</dbReference>
<feature type="chain" id="PRO_5017724186" evidence="2">
    <location>
        <begin position="25"/>
        <end position="158"/>
    </location>
</feature>
<reference evidence="5" key="1">
    <citation type="submission" date="2018-08" db="EMBL/GenBank/DDBJ databases">
        <authorList>
            <person name="Zhang J."/>
            <person name="Du Z.-J."/>
        </authorList>
    </citation>
    <scope>NUCLEOTIDE SEQUENCE [LARGE SCALE GENOMIC DNA]</scope>
    <source>
        <strain evidence="5">KCTC 52655</strain>
    </source>
</reference>
<protein>
    <submittedName>
        <fullName evidence="4">Cupin domain-containing protein</fullName>
    </submittedName>
</protein>
<evidence type="ECO:0000313" key="5">
    <source>
        <dbReference type="Proteomes" id="UP000256561"/>
    </source>
</evidence>
<proteinExistence type="predicted"/>
<dbReference type="Proteomes" id="UP000256561">
    <property type="component" value="Unassembled WGS sequence"/>
</dbReference>
<accession>A0A3D8M9F4</accession>
<dbReference type="RefSeq" id="WP_115592559.1">
    <property type="nucleotide sequence ID" value="NZ_QRHA01000004.1"/>
</dbReference>
<feature type="domain" description="Cupin type-2" evidence="3">
    <location>
        <begin position="77"/>
        <end position="144"/>
    </location>
</feature>
<dbReference type="PANTHER" id="PTHR35848:SF6">
    <property type="entry name" value="CUPIN TYPE-2 DOMAIN-CONTAINING PROTEIN"/>
    <property type="match status" value="1"/>
</dbReference>
<evidence type="ECO:0000259" key="3">
    <source>
        <dbReference type="Pfam" id="PF07883"/>
    </source>
</evidence>
<evidence type="ECO:0000313" key="4">
    <source>
        <dbReference type="EMBL" id="RDV26606.1"/>
    </source>
</evidence>
<dbReference type="OrthoDB" id="9806121at2"/>
<keyword evidence="2" id="KW-0732">Signal</keyword>
<dbReference type="Pfam" id="PF07883">
    <property type="entry name" value="Cupin_2"/>
    <property type="match status" value="1"/>
</dbReference>
<gene>
    <name evidence="4" type="ORF">DXV75_06330</name>
</gene>
<keyword evidence="5" id="KW-1185">Reference proteome</keyword>
<dbReference type="InterPro" id="IPR011051">
    <property type="entry name" value="RmlC_Cupin_sf"/>
</dbReference>
<organism evidence="4 5">
    <name type="scientific">Alteromonas aestuariivivens</name>
    <dbReference type="NCBI Taxonomy" id="1938339"/>
    <lineage>
        <taxon>Bacteria</taxon>
        <taxon>Pseudomonadati</taxon>
        <taxon>Pseudomonadota</taxon>
        <taxon>Gammaproteobacteria</taxon>
        <taxon>Alteromonadales</taxon>
        <taxon>Alteromonadaceae</taxon>
        <taxon>Alteromonas/Salinimonas group</taxon>
        <taxon>Alteromonas</taxon>
    </lineage>
</organism>
<dbReference type="Gene3D" id="2.60.120.10">
    <property type="entry name" value="Jelly Rolls"/>
    <property type="match status" value="1"/>
</dbReference>
<name>A0A3D8M9F4_9ALTE</name>
<dbReference type="InterPro" id="IPR051610">
    <property type="entry name" value="GPI/OXD"/>
</dbReference>
<dbReference type="EMBL" id="QRHA01000004">
    <property type="protein sequence ID" value="RDV26606.1"/>
    <property type="molecule type" value="Genomic_DNA"/>
</dbReference>
<dbReference type="AlphaFoldDB" id="A0A3D8M9F4"/>
<dbReference type="InterPro" id="IPR013096">
    <property type="entry name" value="Cupin_2"/>
</dbReference>
<evidence type="ECO:0000256" key="1">
    <source>
        <dbReference type="ARBA" id="ARBA00022723"/>
    </source>
</evidence>
<dbReference type="SUPFAM" id="SSF51182">
    <property type="entry name" value="RmlC-like cupins"/>
    <property type="match status" value="1"/>
</dbReference>
<evidence type="ECO:0000256" key="2">
    <source>
        <dbReference type="SAM" id="SignalP"/>
    </source>
</evidence>
<dbReference type="PANTHER" id="PTHR35848">
    <property type="entry name" value="OXALATE-BINDING PROTEIN"/>
    <property type="match status" value="1"/>
</dbReference>
<keyword evidence="1" id="KW-0479">Metal-binding</keyword>
<sequence>MKPLKLARSICVAGALSSVCCANAISQENNKAQTQPVPLATSVVTLSQAQMEQLSGSVFYQYFAGQTYGTEDTLVGVAVIEPGQEIHPPHQHAEEEFLMVIEGAGIWTLNDETFTAQAGDILYAAPWDLHGVLNSGDKPLKFVVFKWNNKGVAAPAEP</sequence>
<comment type="caution">
    <text evidence="4">The sequence shown here is derived from an EMBL/GenBank/DDBJ whole genome shotgun (WGS) entry which is preliminary data.</text>
</comment>
<feature type="signal peptide" evidence="2">
    <location>
        <begin position="1"/>
        <end position="24"/>
    </location>
</feature>